<protein>
    <submittedName>
        <fullName evidence="3">Tripartite tricarboxylate transporter substrate binding protein</fullName>
    </submittedName>
</protein>
<dbReference type="PANTHER" id="PTHR42928:SF5">
    <property type="entry name" value="BLR1237 PROTEIN"/>
    <property type="match status" value="1"/>
</dbReference>
<accession>A0A5B2TDQ7</accession>
<evidence type="ECO:0000256" key="1">
    <source>
        <dbReference type="ARBA" id="ARBA00006987"/>
    </source>
</evidence>
<keyword evidence="2" id="KW-0732">Signal</keyword>
<comment type="caution">
    <text evidence="3">The sequence shown here is derived from an EMBL/GenBank/DDBJ whole genome shotgun (WGS) entry which is preliminary data.</text>
</comment>
<dbReference type="AlphaFoldDB" id="A0A5B2TDQ7"/>
<proteinExistence type="inferred from homology"/>
<evidence type="ECO:0000313" key="4">
    <source>
        <dbReference type="Proteomes" id="UP000322110"/>
    </source>
</evidence>
<evidence type="ECO:0000313" key="3">
    <source>
        <dbReference type="EMBL" id="KAA2212175.1"/>
    </source>
</evidence>
<organism evidence="3 4">
    <name type="scientific">Teichococcus oryzae</name>
    <dbReference type="NCBI Taxonomy" id="1608942"/>
    <lineage>
        <taxon>Bacteria</taxon>
        <taxon>Pseudomonadati</taxon>
        <taxon>Pseudomonadota</taxon>
        <taxon>Alphaproteobacteria</taxon>
        <taxon>Acetobacterales</taxon>
        <taxon>Roseomonadaceae</taxon>
        <taxon>Roseomonas</taxon>
    </lineage>
</organism>
<dbReference type="InterPro" id="IPR042100">
    <property type="entry name" value="Bug_dom1"/>
</dbReference>
<dbReference type="RefSeq" id="WP_149813279.1">
    <property type="nucleotide sequence ID" value="NZ_VUKA01000010.1"/>
</dbReference>
<dbReference type="InterPro" id="IPR005064">
    <property type="entry name" value="BUG"/>
</dbReference>
<reference evidence="3 4" key="1">
    <citation type="journal article" date="2015" name="Int. J. Syst. Evol. Microbiol.">
        <title>Roseomonas oryzae sp. nov., isolated from paddy rhizosphere soil.</title>
        <authorList>
            <person name="Ramaprasad E.V."/>
            <person name="Sasikala Ch."/>
            <person name="Ramana Ch.V."/>
        </authorList>
    </citation>
    <scope>NUCLEOTIDE SEQUENCE [LARGE SCALE GENOMIC DNA]</scope>
    <source>
        <strain evidence="3 4">KCTC 42542</strain>
    </source>
</reference>
<dbReference type="CDD" id="cd13578">
    <property type="entry name" value="PBP2_Bug27"/>
    <property type="match status" value="1"/>
</dbReference>
<dbReference type="OrthoDB" id="7245502at2"/>
<comment type="similarity">
    <text evidence="1">Belongs to the UPF0065 (bug) family.</text>
</comment>
<dbReference type="PIRSF" id="PIRSF017082">
    <property type="entry name" value="YflP"/>
    <property type="match status" value="1"/>
</dbReference>
<name>A0A5B2TDQ7_9PROT</name>
<feature type="signal peptide" evidence="2">
    <location>
        <begin position="1"/>
        <end position="27"/>
    </location>
</feature>
<feature type="chain" id="PRO_5022929760" evidence="2">
    <location>
        <begin position="28"/>
        <end position="328"/>
    </location>
</feature>
<dbReference type="SUPFAM" id="SSF53850">
    <property type="entry name" value="Periplasmic binding protein-like II"/>
    <property type="match status" value="1"/>
</dbReference>
<dbReference type="EMBL" id="VUKA01000010">
    <property type="protein sequence ID" value="KAA2212175.1"/>
    <property type="molecule type" value="Genomic_DNA"/>
</dbReference>
<dbReference type="Proteomes" id="UP000322110">
    <property type="component" value="Unassembled WGS sequence"/>
</dbReference>
<evidence type="ECO:0000256" key="2">
    <source>
        <dbReference type="SAM" id="SignalP"/>
    </source>
</evidence>
<dbReference type="Gene3D" id="3.40.190.10">
    <property type="entry name" value="Periplasmic binding protein-like II"/>
    <property type="match status" value="1"/>
</dbReference>
<keyword evidence="4" id="KW-1185">Reference proteome</keyword>
<dbReference type="PANTHER" id="PTHR42928">
    <property type="entry name" value="TRICARBOXYLATE-BINDING PROTEIN"/>
    <property type="match status" value="1"/>
</dbReference>
<dbReference type="Pfam" id="PF03401">
    <property type="entry name" value="TctC"/>
    <property type="match status" value="1"/>
</dbReference>
<gene>
    <name evidence="3" type="ORF">F0Q34_16150</name>
</gene>
<sequence length="328" mass="34296">MQRRHCLSLLAALPAGLAATVPGQAQAAAEWKPDRPVRLIVGFAPGGSTDTAARVVAQGITAGLGQPVVVENRTGAAGNLATEHVARSAPDGHTLVVASLGSHATNAALYNDLPFDVVRDFAPVTLISLSACLLAVHPSVPARSVAELVALAKAKPGALNCGIAGAGSSQHFAAVLFEQKADVRFTHVSYRGGAPAMTDLISGQIDVMFSPTAEVLQQLQAGQVRGLGVTRQDRSPRLPDMPAIAESLPGYQFNSWLGLFAPAGTPAPAIRRISEEVAAAMRRPEVRTQMEQFGYQPVGSTPEEFATFYAGELPRVKELVRISGATVN</sequence>
<dbReference type="Gene3D" id="3.40.190.150">
    <property type="entry name" value="Bordetella uptake gene, domain 1"/>
    <property type="match status" value="1"/>
</dbReference>